<evidence type="ECO:0000256" key="2">
    <source>
        <dbReference type="ARBA" id="ARBA00022729"/>
    </source>
</evidence>
<feature type="chain" id="PRO_5042042722" description="Stigma-specific STIG1-like protein 1" evidence="3">
    <location>
        <begin position="20"/>
        <end position="171"/>
    </location>
</feature>
<dbReference type="AlphaFoldDB" id="A0AAE1JWI3"/>
<accession>A0AAE1JWI3</accession>
<dbReference type="InterPro" id="IPR006969">
    <property type="entry name" value="Stig-like"/>
</dbReference>
<evidence type="ECO:0000256" key="1">
    <source>
        <dbReference type="ARBA" id="ARBA00006010"/>
    </source>
</evidence>
<evidence type="ECO:0000256" key="3">
    <source>
        <dbReference type="SAM" id="SignalP"/>
    </source>
</evidence>
<organism evidence="4 5">
    <name type="scientific">Acacia crassicarpa</name>
    <name type="common">northern wattle</name>
    <dbReference type="NCBI Taxonomy" id="499986"/>
    <lineage>
        <taxon>Eukaryota</taxon>
        <taxon>Viridiplantae</taxon>
        <taxon>Streptophyta</taxon>
        <taxon>Embryophyta</taxon>
        <taxon>Tracheophyta</taxon>
        <taxon>Spermatophyta</taxon>
        <taxon>Magnoliopsida</taxon>
        <taxon>eudicotyledons</taxon>
        <taxon>Gunneridae</taxon>
        <taxon>Pentapetalae</taxon>
        <taxon>rosids</taxon>
        <taxon>fabids</taxon>
        <taxon>Fabales</taxon>
        <taxon>Fabaceae</taxon>
        <taxon>Caesalpinioideae</taxon>
        <taxon>mimosoid clade</taxon>
        <taxon>Acacieae</taxon>
        <taxon>Acacia</taxon>
    </lineage>
</organism>
<evidence type="ECO:0000313" key="5">
    <source>
        <dbReference type="Proteomes" id="UP001293593"/>
    </source>
</evidence>
<comment type="caution">
    <text evidence="4">The sequence shown here is derived from an EMBL/GenBank/DDBJ whole genome shotgun (WGS) entry which is preliminary data.</text>
</comment>
<name>A0AAE1JWI3_9FABA</name>
<gene>
    <name evidence="4" type="ORF">QN277_018525</name>
</gene>
<reference evidence="4" key="1">
    <citation type="submission" date="2023-10" db="EMBL/GenBank/DDBJ databases">
        <title>Chromosome-level genome of the transformable northern wattle, Acacia crassicarpa.</title>
        <authorList>
            <person name="Massaro I."/>
            <person name="Sinha N.R."/>
            <person name="Poethig S."/>
            <person name="Leichty A.R."/>
        </authorList>
    </citation>
    <scope>NUCLEOTIDE SEQUENCE</scope>
    <source>
        <strain evidence="4">Acra3RX</strain>
        <tissue evidence="4">Leaf</tissue>
    </source>
</reference>
<comment type="similarity">
    <text evidence="1">Belongs to the STIG1 family.</text>
</comment>
<evidence type="ECO:0000313" key="4">
    <source>
        <dbReference type="EMBL" id="KAK4275443.1"/>
    </source>
</evidence>
<dbReference type="EMBL" id="JAWXYG010000004">
    <property type="protein sequence ID" value="KAK4275443.1"/>
    <property type="molecule type" value="Genomic_DNA"/>
</dbReference>
<dbReference type="PANTHER" id="PTHR33227:SF18">
    <property type="entry name" value="STIGMA-SPECIFIC STIG1-LIKE PROTEIN 3"/>
    <property type="match status" value="1"/>
</dbReference>
<dbReference type="Pfam" id="PF04885">
    <property type="entry name" value="Stig1"/>
    <property type="match status" value="1"/>
</dbReference>
<protein>
    <recommendedName>
        <fullName evidence="6">Stigma-specific STIG1-like protein 1</fullName>
    </recommendedName>
</protein>
<evidence type="ECO:0008006" key="6">
    <source>
        <dbReference type="Google" id="ProtNLM"/>
    </source>
</evidence>
<keyword evidence="2 3" id="KW-0732">Signal</keyword>
<sequence>MAFLKGVIVFIVALTMALSLSITLTMNGITQQQQQQNHHDDENKVDIALPSKKVSRFLAASNNGNGNGYGGYRPKNPNAADHCRKDNEVCYYIEEGNYNNYYKNSTCCNNKCVDLEYDDKNCGACKNKCKFTQTCCRGQCVELAFDKRHCGACNHRCEKGEFCVYGMCNYA</sequence>
<dbReference type="Proteomes" id="UP001293593">
    <property type="component" value="Unassembled WGS sequence"/>
</dbReference>
<feature type="signal peptide" evidence="3">
    <location>
        <begin position="1"/>
        <end position="19"/>
    </location>
</feature>
<keyword evidence="5" id="KW-1185">Reference proteome</keyword>
<proteinExistence type="inferred from homology"/>
<dbReference type="PANTHER" id="PTHR33227">
    <property type="entry name" value="STIGMA-SPECIFIC STIG1-LIKE PROTEIN 3"/>
    <property type="match status" value="1"/>
</dbReference>